<feature type="region of interest" description="Disordered" evidence="1">
    <location>
        <begin position="17"/>
        <end position="66"/>
    </location>
</feature>
<sequence length="66" mass="6683">MASATRNGWQLQIGAADGGVREGGRGLVPESHLDGTAGARLGTGGGGVLPGGRSCRLGRRRRRQAS</sequence>
<proteinExistence type="predicted"/>
<feature type="compositionally biased region" description="Basic residues" evidence="1">
    <location>
        <begin position="56"/>
        <end position="66"/>
    </location>
</feature>
<evidence type="ECO:0000313" key="2">
    <source>
        <dbReference type="EnsemblPlants" id="OB06G35510.1"/>
    </source>
</evidence>
<accession>J3MHQ7</accession>
<dbReference type="Proteomes" id="UP000006038">
    <property type="component" value="Chromosome 6"/>
</dbReference>
<feature type="compositionally biased region" description="Gly residues" evidence="1">
    <location>
        <begin position="41"/>
        <end position="50"/>
    </location>
</feature>
<reference evidence="2" key="1">
    <citation type="journal article" date="2013" name="Nat. Commun.">
        <title>Whole-genome sequencing of Oryza brachyantha reveals mechanisms underlying Oryza genome evolution.</title>
        <authorList>
            <person name="Chen J."/>
            <person name="Huang Q."/>
            <person name="Gao D."/>
            <person name="Wang J."/>
            <person name="Lang Y."/>
            <person name="Liu T."/>
            <person name="Li B."/>
            <person name="Bai Z."/>
            <person name="Luis Goicoechea J."/>
            <person name="Liang C."/>
            <person name="Chen C."/>
            <person name="Zhang W."/>
            <person name="Sun S."/>
            <person name="Liao Y."/>
            <person name="Zhang X."/>
            <person name="Yang L."/>
            <person name="Song C."/>
            <person name="Wang M."/>
            <person name="Shi J."/>
            <person name="Liu G."/>
            <person name="Liu J."/>
            <person name="Zhou H."/>
            <person name="Zhou W."/>
            <person name="Yu Q."/>
            <person name="An N."/>
            <person name="Chen Y."/>
            <person name="Cai Q."/>
            <person name="Wang B."/>
            <person name="Liu B."/>
            <person name="Min J."/>
            <person name="Huang Y."/>
            <person name="Wu H."/>
            <person name="Li Z."/>
            <person name="Zhang Y."/>
            <person name="Yin Y."/>
            <person name="Song W."/>
            <person name="Jiang J."/>
            <person name="Jackson S.A."/>
            <person name="Wing R.A."/>
            <person name="Wang J."/>
            <person name="Chen M."/>
        </authorList>
    </citation>
    <scope>NUCLEOTIDE SEQUENCE [LARGE SCALE GENOMIC DNA]</scope>
    <source>
        <strain evidence="2">cv. IRGC 101232</strain>
    </source>
</reference>
<evidence type="ECO:0000256" key="1">
    <source>
        <dbReference type="SAM" id="MobiDB-lite"/>
    </source>
</evidence>
<reference evidence="2" key="2">
    <citation type="submission" date="2013-04" db="UniProtKB">
        <authorList>
            <consortium name="EnsemblPlants"/>
        </authorList>
    </citation>
    <scope>IDENTIFICATION</scope>
</reference>
<dbReference type="HOGENOM" id="CLU_2835262_0_0_1"/>
<keyword evidence="3" id="KW-1185">Reference proteome</keyword>
<dbReference type="Gramene" id="OB06G35510.1">
    <property type="protein sequence ID" value="OB06G35510.1"/>
    <property type="gene ID" value="OB06G35510"/>
</dbReference>
<dbReference type="AlphaFoldDB" id="J3MHQ7"/>
<name>J3MHQ7_ORYBR</name>
<evidence type="ECO:0000313" key="3">
    <source>
        <dbReference type="Proteomes" id="UP000006038"/>
    </source>
</evidence>
<protein>
    <submittedName>
        <fullName evidence="2">Uncharacterized protein</fullName>
    </submittedName>
</protein>
<organism evidence="2">
    <name type="scientific">Oryza brachyantha</name>
    <name type="common">malo sina</name>
    <dbReference type="NCBI Taxonomy" id="4533"/>
    <lineage>
        <taxon>Eukaryota</taxon>
        <taxon>Viridiplantae</taxon>
        <taxon>Streptophyta</taxon>
        <taxon>Embryophyta</taxon>
        <taxon>Tracheophyta</taxon>
        <taxon>Spermatophyta</taxon>
        <taxon>Magnoliopsida</taxon>
        <taxon>Liliopsida</taxon>
        <taxon>Poales</taxon>
        <taxon>Poaceae</taxon>
        <taxon>BOP clade</taxon>
        <taxon>Oryzoideae</taxon>
        <taxon>Oryzeae</taxon>
        <taxon>Oryzinae</taxon>
        <taxon>Oryza</taxon>
    </lineage>
</organism>
<dbReference type="EnsemblPlants" id="OB06G35510.1">
    <property type="protein sequence ID" value="OB06G35510.1"/>
    <property type="gene ID" value="OB06G35510"/>
</dbReference>